<dbReference type="PANTHER" id="PTHR43585:SF2">
    <property type="entry name" value="ATP-GRASP ENZYME FSQD"/>
    <property type="match status" value="1"/>
</dbReference>
<dbReference type="SUPFAM" id="SSF56059">
    <property type="entry name" value="Glutathione synthetase ATP-binding domain-like"/>
    <property type="match status" value="1"/>
</dbReference>
<dbReference type="Proteomes" id="UP001551011">
    <property type="component" value="Unassembled WGS sequence"/>
</dbReference>
<dbReference type="PROSITE" id="PS50975">
    <property type="entry name" value="ATP_GRASP"/>
    <property type="match status" value="1"/>
</dbReference>
<keyword evidence="1" id="KW-0436">Ligase</keyword>
<dbReference type="EMBL" id="JBFAEG010000025">
    <property type="protein sequence ID" value="MEU5711206.1"/>
    <property type="molecule type" value="Genomic_DNA"/>
</dbReference>
<evidence type="ECO:0000256" key="2">
    <source>
        <dbReference type="ARBA" id="ARBA00022741"/>
    </source>
</evidence>
<dbReference type="PANTHER" id="PTHR43585">
    <property type="entry name" value="FUMIPYRROLE BIOSYNTHESIS PROTEIN C"/>
    <property type="match status" value="1"/>
</dbReference>
<reference evidence="6 7" key="1">
    <citation type="submission" date="2024-06" db="EMBL/GenBank/DDBJ databases">
        <title>The Natural Products Discovery Center: Release of the First 8490 Sequenced Strains for Exploring Actinobacteria Biosynthetic Diversity.</title>
        <authorList>
            <person name="Kalkreuter E."/>
            <person name="Kautsar S.A."/>
            <person name="Yang D."/>
            <person name="Bader C.D."/>
            <person name="Teijaro C.N."/>
            <person name="Fluegel L."/>
            <person name="Davis C.M."/>
            <person name="Simpson J.R."/>
            <person name="Lauterbach L."/>
            <person name="Steele A.D."/>
            <person name="Gui C."/>
            <person name="Meng S."/>
            <person name="Li G."/>
            <person name="Viehrig K."/>
            <person name="Ye F."/>
            <person name="Su P."/>
            <person name="Kiefer A.F."/>
            <person name="Nichols A."/>
            <person name="Cepeda A.J."/>
            <person name="Yan W."/>
            <person name="Fan B."/>
            <person name="Jiang Y."/>
            <person name="Adhikari A."/>
            <person name="Zheng C.-J."/>
            <person name="Schuster L."/>
            <person name="Cowan T.M."/>
            <person name="Smanski M.J."/>
            <person name="Chevrette M.G."/>
            <person name="De Carvalho L.P.S."/>
            <person name="Shen B."/>
        </authorList>
    </citation>
    <scope>NUCLEOTIDE SEQUENCE [LARGE SCALE GENOMIC DNA]</scope>
    <source>
        <strain evidence="6 7">NPDC020594</strain>
    </source>
</reference>
<dbReference type="Pfam" id="PF13535">
    <property type="entry name" value="ATP-grasp_4"/>
    <property type="match status" value="1"/>
</dbReference>
<evidence type="ECO:0000259" key="5">
    <source>
        <dbReference type="PROSITE" id="PS50975"/>
    </source>
</evidence>
<dbReference type="InterPro" id="IPR011761">
    <property type="entry name" value="ATP-grasp"/>
</dbReference>
<keyword evidence="2 4" id="KW-0547">Nucleotide-binding</keyword>
<gene>
    <name evidence="6" type="ORF">AB0H04_30780</name>
</gene>
<dbReference type="InterPro" id="IPR013815">
    <property type="entry name" value="ATP_grasp_subdomain_1"/>
</dbReference>
<comment type="caution">
    <text evidence="6">The sequence shown here is derived from an EMBL/GenBank/DDBJ whole genome shotgun (WGS) entry which is preliminary data.</text>
</comment>
<protein>
    <submittedName>
        <fullName evidence="6">ATP-grasp domain-containing protein</fullName>
    </submittedName>
</protein>
<evidence type="ECO:0000256" key="1">
    <source>
        <dbReference type="ARBA" id="ARBA00022598"/>
    </source>
</evidence>
<dbReference type="InterPro" id="IPR040570">
    <property type="entry name" value="LAL_C2"/>
</dbReference>
<evidence type="ECO:0000256" key="3">
    <source>
        <dbReference type="ARBA" id="ARBA00022840"/>
    </source>
</evidence>
<keyword evidence="3 4" id="KW-0067">ATP-binding</keyword>
<evidence type="ECO:0000313" key="6">
    <source>
        <dbReference type="EMBL" id="MEU5711206.1"/>
    </source>
</evidence>
<dbReference type="InterPro" id="IPR052032">
    <property type="entry name" value="ATP-dep_AA_Ligase"/>
</dbReference>
<keyword evidence="7" id="KW-1185">Reference proteome</keyword>
<dbReference type="Gene3D" id="3.30.1490.20">
    <property type="entry name" value="ATP-grasp fold, A domain"/>
    <property type="match status" value="1"/>
</dbReference>
<dbReference type="Gene3D" id="3.40.50.20">
    <property type="match status" value="1"/>
</dbReference>
<sequence>MTDTRQQQTVLLIGAGVMAEGYLRAAQAAGLRVGVVETPARHAALTGRFPCIVDFEPVAEVTATRDESWLSPAMTLAGRLAPDAVWAFAEAHVMAAAMVQHRLGLPGPGLDAATVSRNKAFQRAEFHRAGLPQPGHRHTLRLSDQREWALARLPVVVKPVSLQGSQGVERVASAAEWDDVVARRESEGPLLVEEYVEGQEYSVEALVHQGRVLFTNLTRKETSGPPYFVELFHEAGYGADRPLLRKAADELCAGVVEALNFSTGVVHLEFRARADQDLVIMEVAVRTPGDHIMELVARAHDFDVFAACLSLALGEVPETPEEPVRAAGSLFLSAPEAGRLTALDLAAWAARPEVAGHDARLSPGARVRPAQNSGERLAWAVLECSTGQELRLLAKRLVSEAVVEIDPAGAPAPGA</sequence>
<feature type="domain" description="ATP-grasp" evidence="5">
    <location>
        <begin position="123"/>
        <end position="313"/>
    </location>
</feature>
<dbReference type="RefSeq" id="WP_356195130.1">
    <property type="nucleotide sequence ID" value="NZ_JBEXDP010000027.1"/>
</dbReference>
<evidence type="ECO:0000313" key="7">
    <source>
        <dbReference type="Proteomes" id="UP001551011"/>
    </source>
</evidence>
<organism evidence="6 7">
    <name type="scientific">Streptomyces flaveolus</name>
    <dbReference type="NCBI Taxonomy" id="67297"/>
    <lineage>
        <taxon>Bacteria</taxon>
        <taxon>Bacillati</taxon>
        <taxon>Actinomycetota</taxon>
        <taxon>Actinomycetes</taxon>
        <taxon>Kitasatosporales</taxon>
        <taxon>Streptomycetaceae</taxon>
        <taxon>Streptomyces</taxon>
    </lineage>
</organism>
<accession>A0ABV3AGZ4</accession>
<dbReference type="Pfam" id="PF18603">
    <property type="entry name" value="LAL_C2"/>
    <property type="match status" value="1"/>
</dbReference>
<proteinExistence type="predicted"/>
<dbReference type="Gene3D" id="3.30.470.20">
    <property type="entry name" value="ATP-grasp fold, B domain"/>
    <property type="match status" value="1"/>
</dbReference>
<evidence type="ECO:0000256" key="4">
    <source>
        <dbReference type="PROSITE-ProRule" id="PRU00409"/>
    </source>
</evidence>
<name>A0ABV3AGZ4_9ACTN</name>